<keyword evidence="3" id="KW-1185">Reference proteome</keyword>
<dbReference type="EMBL" id="CP097502">
    <property type="protein sequence ID" value="URD76442.1"/>
    <property type="molecule type" value="Genomic_DNA"/>
</dbReference>
<proteinExistence type="predicted"/>
<name>A0A9E7JDD6_9LILI</name>
<gene>
    <name evidence="2" type="ORF">MUK42_37025</name>
</gene>
<accession>A0A9E7JDD6</accession>
<evidence type="ECO:0000256" key="1">
    <source>
        <dbReference type="SAM" id="MobiDB-lite"/>
    </source>
</evidence>
<evidence type="ECO:0000313" key="2">
    <source>
        <dbReference type="EMBL" id="URD76442.1"/>
    </source>
</evidence>
<sequence>MWFFGVDRATISKVSPLPPPYHVAITLSQQNRLSRVRSGTTHMRSPASHTWRDHTQEEPGLAHPDGTFCGTGPPMPLYLVQPSDAALASLKVGPSGAALASLKVGLNVTYLSQKHRVCGASAYKARDLLFSCTMWD</sequence>
<evidence type="ECO:0000313" key="3">
    <source>
        <dbReference type="Proteomes" id="UP001055439"/>
    </source>
</evidence>
<feature type="region of interest" description="Disordered" evidence="1">
    <location>
        <begin position="40"/>
        <end position="62"/>
    </location>
</feature>
<organism evidence="2 3">
    <name type="scientific">Musa troglodytarum</name>
    <name type="common">fe'i banana</name>
    <dbReference type="NCBI Taxonomy" id="320322"/>
    <lineage>
        <taxon>Eukaryota</taxon>
        <taxon>Viridiplantae</taxon>
        <taxon>Streptophyta</taxon>
        <taxon>Embryophyta</taxon>
        <taxon>Tracheophyta</taxon>
        <taxon>Spermatophyta</taxon>
        <taxon>Magnoliopsida</taxon>
        <taxon>Liliopsida</taxon>
        <taxon>Zingiberales</taxon>
        <taxon>Musaceae</taxon>
        <taxon>Musa</taxon>
    </lineage>
</organism>
<reference evidence="2" key="1">
    <citation type="submission" date="2022-05" db="EMBL/GenBank/DDBJ databases">
        <title>The Musa troglodytarum L. genome provides insights into the mechanism of non-climacteric behaviour and enrichment of carotenoids.</title>
        <authorList>
            <person name="Wang J."/>
        </authorList>
    </citation>
    <scope>NUCLEOTIDE SEQUENCE</scope>
    <source>
        <tissue evidence="2">Leaf</tissue>
    </source>
</reference>
<protein>
    <submittedName>
        <fullName evidence="2">Uncharacterized protein</fullName>
    </submittedName>
</protein>
<dbReference type="Proteomes" id="UP001055439">
    <property type="component" value="Chromosome 1"/>
</dbReference>
<dbReference type="AlphaFoldDB" id="A0A9E7JDD6"/>